<reference evidence="1 2" key="1">
    <citation type="submission" date="2020-04" db="EMBL/GenBank/DDBJ databases">
        <title>Ralstonia insidiosa genome sequencing and assembly.</title>
        <authorList>
            <person name="Martins R.C.R."/>
            <person name="Perdigao-Neto L.V."/>
            <person name="Levin A.S.S."/>
            <person name="Costa S.F."/>
        </authorList>
    </citation>
    <scope>NUCLEOTIDE SEQUENCE [LARGE SCALE GENOMIC DNA]</scope>
    <source>
        <strain evidence="1 2">5047</strain>
    </source>
</reference>
<gene>
    <name evidence="1" type="ORF">HGR00_08195</name>
</gene>
<accession>A0A848NXB1</accession>
<protein>
    <submittedName>
        <fullName evidence="1">Uncharacterized protein</fullName>
    </submittedName>
</protein>
<dbReference type="Proteomes" id="UP000575469">
    <property type="component" value="Unassembled WGS sequence"/>
</dbReference>
<evidence type="ECO:0000313" key="2">
    <source>
        <dbReference type="Proteomes" id="UP000575469"/>
    </source>
</evidence>
<comment type="caution">
    <text evidence="1">The sequence shown here is derived from an EMBL/GenBank/DDBJ whole genome shotgun (WGS) entry which is preliminary data.</text>
</comment>
<dbReference type="EMBL" id="JABBZM010000006">
    <property type="protein sequence ID" value="NMV37887.1"/>
    <property type="molecule type" value="Genomic_DNA"/>
</dbReference>
<sequence>MTANLFSIVLDAGKRGIATRTWPILRYDKDDDAYLVESPVGCFWTMDTKVVMDGWIVDQDYFVEILRPAVESFGTAQRGGAVDMTPIFTMLTDMEAELAHD</sequence>
<dbReference type="RefSeq" id="WP_169339833.1">
    <property type="nucleotide sequence ID" value="NZ_JABBZM010000006.1"/>
</dbReference>
<dbReference type="AlphaFoldDB" id="A0A848NXB1"/>
<evidence type="ECO:0000313" key="1">
    <source>
        <dbReference type="EMBL" id="NMV37887.1"/>
    </source>
</evidence>
<proteinExistence type="predicted"/>
<name>A0A848NXB1_9RALS</name>
<organism evidence="1 2">
    <name type="scientific">Ralstonia insidiosa</name>
    <dbReference type="NCBI Taxonomy" id="190721"/>
    <lineage>
        <taxon>Bacteria</taxon>
        <taxon>Pseudomonadati</taxon>
        <taxon>Pseudomonadota</taxon>
        <taxon>Betaproteobacteria</taxon>
        <taxon>Burkholderiales</taxon>
        <taxon>Burkholderiaceae</taxon>
        <taxon>Ralstonia</taxon>
    </lineage>
</organism>